<evidence type="ECO:0000313" key="10">
    <source>
        <dbReference type="EMBL" id="HIW00014.1"/>
    </source>
</evidence>
<keyword evidence="3 7" id="KW-0378">Hydrolase</keyword>
<keyword evidence="7" id="KW-0255">Endonuclease</keyword>
<accession>A0A9D1PWF2</accession>
<keyword evidence="6 7" id="KW-0238">DNA-binding</keyword>
<dbReference type="GO" id="GO:0016887">
    <property type="term" value="F:ATP hydrolysis activity"/>
    <property type="evidence" value="ECO:0007669"/>
    <property type="project" value="InterPro"/>
</dbReference>
<dbReference type="Proteomes" id="UP000886752">
    <property type="component" value="Unassembled WGS sequence"/>
</dbReference>
<reference evidence="10" key="1">
    <citation type="journal article" date="2021" name="PeerJ">
        <title>Extensive microbial diversity within the chicken gut microbiome revealed by metagenomics and culture.</title>
        <authorList>
            <person name="Gilroy R."/>
            <person name="Ravi A."/>
            <person name="Getino M."/>
            <person name="Pursley I."/>
            <person name="Horton D.L."/>
            <person name="Alikhan N.F."/>
            <person name="Baker D."/>
            <person name="Gharbi K."/>
            <person name="Hall N."/>
            <person name="Watson M."/>
            <person name="Adriaenssens E.M."/>
            <person name="Foster-Nyarko E."/>
            <person name="Jarju S."/>
            <person name="Secka A."/>
            <person name="Antonio M."/>
            <person name="Oren A."/>
            <person name="Chaudhuri R.R."/>
            <person name="La Ragione R."/>
            <person name="Hildebrand F."/>
            <person name="Pallen M.J."/>
        </authorList>
    </citation>
    <scope>NUCLEOTIDE SEQUENCE</scope>
    <source>
        <strain evidence="10">ChiHecec2B26-446</strain>
    </source>
</reference>
<dbReference type="Pfam" id="PF01713">
    <property type="entry name" value="Smr"/>
    <property type="match status" value="1"/>
</dbReference>
<keyword evidence="5 7" id="KW-0694">RNA-binding</keyword>
<dbReference type="EC" id="3.6.4.-" evidence="7"/>
<feature type="coiled-coil region" evidence="8">
    <location>
        <begin position="551"/>
        <end position="635"/>
    </location>
</feature>
<dbReference type="GO" id="GO:0030983">
    <property type="term" value="F:mismatched DNA binding"/>
    <property type="evidence" value="ECO:0007669"/>
    <property type="project" value="InterPro"/>
</dbReference>
<dbReference type="Gene3D" id="3.40.50.300">
    <property type="entry name" value="P-loop containing nucleotide triphosphate hydrolases"/>
    <property type="match status" value="1"/>
</dbReference>
<dbReference type="SUPFAM" id="SSF48334">
    <property type="entry name" value="DNA repair protein MutS, domain III"/>
    <property type="match status" value="1"/>
</dbReference>
<dbReference type="PANTHER" id="PTHR48466:SF2">
    <property type="entry name" value="OS10G0509000 PROTEIN"/>
    <property type="match status" value="1"/>
</dbReference>
<keyword evidence="8" id="KW-0175">Coiled coil</keyword>
<dbReference type="GO" id="GO:0005524">
    <property type="term" value="F:ATP binding"/>
    <property type="evidence" value="ECO:0007669"/>
    <property type="project" value="UniProtKB-UniRule"/>
</dbReference>
<dbReference type="InterPro" id="IPR036063">
    <property type="entry name" value="Smr_dom_sf"/>
</dbReference>
<comment type="subunit">
    <text evidence="7">Homodimer. Binds to stalled ribosomes, contacting rRNA.</text>
</comment>
<dbReference type="GO" id="GO:0043023">
    <property type="term" value="F:ribosomal large subunit binding"/>
    <property type="evidence" value="ECO:0007669"/>
    <property type="project" value="UniProtKB-UniRule"/>
</dbReference>
<dbReference type="InterPro" id="IPR000432">
    <property type="entry name" value="DNA_mismatch_repair_MutS_C"/>
</dbReference>
<dbReference type="PIRSF" id="PIRSF005814">
    <property type="entry name" value="MutS_YshD"/>
    <property type="match status" value="1"/>
</dbReference>
<evidence type="ECO:0000256" key="1">
    <source>
        <dbReference type="ARBA" id="ARBA00022730"/>
    </source>
</evidence>
<evidence type="ECO:0000256" key="8">
    <source>
        <dbReference type="SAM" id="Coils"/>
    </source>
</evidence>
<dbReference type="GO" id="GO:0140664">
    <property type="term" value="F:ATP-dependent DNA damage sensor activity"/>
    <property type="evidence" value="ECO:0007669"/>
    <property type="project" value="InterPro"/>
</dbReference>
<feature type="domain" description="Smr" evidence="9">
    <location>
        <begin position="745"/>
        <end position="820"/>
    </location>
</feature>
<name>A0A9D1PWF2_9BACT</name>
<dbReference type="GO" id="GO:0019843">
    <property type="term" value="F:rRNA binding"/>
    <property type="evidence" value="ECO:0007669"/>
    <property type="project" value="UniProtKB-UniRule"/>
</dbReference>
<dbReference type="SMART" id="SM00533">
    <property type="entry name" value="MUTSd"/>
    <property type="match status" value="1"/>
</dbReference>
<dbReference type="InterPro" id="IPR036187">
    <property type="entry name" value="DNA_mismatch_repair_MutS_sf"/>
</dbReference>
<dbReference type="GO" id="GO:0072344">
    <property type="term" value="P:rescue of stalled ribosome"/>
    <property type="evidence" value="ECO:0007669"/>
    <property type="project" value="UniProtKB-UniRule"/>
</dbReference>
<comment type="caution">
    <text evidence="10">The sequence shown here is derived from an EMBL/GenBank/DDBJ whole genome shotgun (WGS) entry which is preliminary data.</text>
</comment>
<dbReference type="SMART" id="SM00463">
    <property type="entry name" value="SMR"/>
    <property type="match status" value="1"/>
</dbReference>
<evidence type="ECO:0000256" key="4">
    <source>
        <dbReference type="ARBA" id="ARBA00022840"/>
    </source>
</evidence>
<evidence type="ECO:0000313" key="11">
    <source>
        <dbReference type="Proteomes" id="UP000886752"/>
    </source>
</evidence>
<dbReference type="AlphaFoldDB" id="A0A9D1PWF2"/>
<dbReference type="SMART" id="SM00534">
    <property type="entry name" value="MUTSac"/>
    <property type="match status" value="1"/>
</dbReference>
<sequence>MIHTRTLHALEFDRILQRLAGFCLSDSGRERALNLQPLAEEQDVTEAQKLYDESRTFAARPGSGDLGLGNFPDVSAFLELIGTRGAGNARYDTDAFWALRSVLATAMKVRDAICQPEGEEQWPRLRALATNPPLPENLHAALQRCLGDDGNLRDESSPELFQVRVELRSLHQTALRKVRSYAERYNILAYLQDEFMTLSSDRYVLPFKATYKNKLQGIIHDWSQTGETCYFEPMFLVELNNRIQELKREEREEERRVLLYLGNLLEGQLDGARAAVRLLTELDLLQAKARMADACGARMVPVTPVSEGLLLAEARHPLLVLAEQDALAARGTAPHQVRAQSMNRIHPVDLVFRPGERAVIVTGGNAGGKTVCLKTLGLCVAMTLAGLPVPAKAGSHLPWFTRVDAFIGDEQSLEANVSTFTAQIEHLAKAWKHLDLSGLVLLDEFGSGTDPAQGAALAQAVLDELLAKQTFVLTATHFPALKGYALAKEGARAASMLFDLNTHKPLYILAYDQVGASQALDVAREHGLPESIVARARHYLLQDGEDTSALLAKLNDLAKERSEELRRLKEEEARARNAAARYRERLETDRRKLYEEVRARAQELMQAWKEDKITHKQALRQMAALRADLAKEQQKEQEQAGQQAPAAAVFSPGDSVTHTVFRKKGVVTDVDAKRGKVRLDMGGVSLWADMDVLKPSVVPAPQATSPQPGRVFGRVRERPQESAATAASDASAQSARHAAQAAFSVDLRGLRADEAIDRLQASLDKAYLAEMKEVEVVHGRGTGALRKAVHAWLGTCSQVAGFSLAPADRGGDGMTIVTLR</sequence>
<evidence type="ECO:0000256" key="3">
    <source>
        <dbReference type="ARBA" id="ARBA00022801"/>
    </source>
</evidence>
<dbReference type="InterPro" id="IPR045076">
    <property type="entry name" value="MutS"/>
</dbReference>
<evidence type="ECO:0000259" key="9">
    <source>
        <dbReference type="PROSITE" id="PS50828"/>
    </source>
</evidence>
<reference evidence="10" key="2">
    <citation type="submission" date="2021-04" db="EMBL/GenBank/DDBJ databases">
        <authorList>
            <person name="Gilroy R."/>
        </authorList>
    </citation>
    <scope>NUCLEOTIDE SEQUENCE</scope>
    <source>
        <strain evidence="10">ChiHecec2B26-446</strain>
    </source>
</reference>
<keyword evidence="7" id="KW-0540">Nuclease</keyword>
<dbReference type="SUPFAM" id="SSF52540">
    <property type="entry name" value="P-loop containing nucleoside triphosphate hydrolases"/>
    <property type="match status" value="1"/>
</dbReference>
<dbReference type="InterPro" id="IPR002625">
    <property type="entry name" value="Smr_dom"/>
</dbReference>
<dbReference type="Pfam" id="PF00488">
    <property type="entry name" value="MutS_V"/>
    <property type="match status" value="1"/>
</dbReference>
<proteinExistence type="inferred from homology"/>
<evidence type="ECO:0000256" key="7">
    <source>
        <dbReference type="HAMAP-Rule" id="MF_00092"/>
    </source>
</evidence>
<dbReference type="GO" id="GO:0004519">
    <property type="term" value="F:endonuclease activity"/>
    <property type="evidence" value="ECO:0007669"/>
    <property type="project" value="UniProtKB-UniRule"/>
</dbReference>
<dbReference type="InterPro" id="IPR007696">
    <property type="entry name" value="DNA_mismatch_repair_MutS_core"/>
</dbReference>
<dbReference type="HAMAP" id="MF_00092">
    <property type="entry name" value="MutS2"/>
    <property type="match status" value="1"/>
</dbReference>
<organism evidence="10 11">
    <name type="scientific">Candidatus Desulfovibrio intestinipullorum</name>
    <dbReference type="NCBI Taxonomy" id="2838536"/>
    <lineage>
        <taxon>Bacteria</taxon>
        <taxon>Pseudomonadati</taxon>
        <taxon>Thermodesulfobacteriota</taxon>
        <taxon>Desulfovibrionia</taxon>
        <taxon>Desulfovibrionales</taxon>
        <taxon>Desulfovibrionaceae</taxon>
        <taxon>Desulfovibrio</taxon>
    </lineage>
</organism>
<dbReference type="SUPFAM" id="SSF160443">
    <property type="entry name" value="SMR domain-like"/>
    <property type="match status" value="1"/>
</dbReference>
<dbReference type="GO" id="GO:0006298">
    <property type="term" value="P:mismatch repair"/>
    <property type="evidence" value="ECO:0007669"/>
    <property type="project" value="InterPro"/>
</dbReference>
<dbReference type="EMBL" id="DXHV01000028">
    <property type="protein sequence ID" value="HIW00014.1"/>
    <property type="molecule type" value="Genomic_DNA"/>
</dbReference>
<comment type="function">
    <text evidence="7">Endonuclease that is involved in the suppression of homologous recombination and thus may have a key role in the control of bacterial genetic diversity.</text>
</comment>
<keyword evidence="1 7" id="KW-0699">rRNA-binding</keyword>
<dbReference type="NCBIfam" id="TIGR01069">
    <property type="entry name" value="mutS2"/>
    <property type="match status" value="1"/>
</dbReference>
<keyword evidence="4 7" id="KW-0067">ATP-binding</keyword>
<evidence type="ECO:0000256" key="2">
    <source>
        <dbReference type="ARBA" id="ARBA00022741"/>
    </source>
</evidence>
<dbReference type="InterPro" id="IPR027417">
    <property type="entry name" value="P-loop_NTPase"/>
</dbReference>
<feature type="binding site" evidence="7">
    <location>
        <begin position="363"/>
        <end position="370"/>
    </location>
    <ligand>
        <name>ATP</name>
        <dbReference type="ChEBI" id="CHEBI:30616"/>
    </ligand>
</feature>
<keyword evidence="2 7" id="KW-0547">Nucleotide-binding</keyword>
<dbReference type="EC" id="3.1.-.-" evidence="7"/>
<dbReference type="Gene3D" id="3.30.1370.110">
    <property type="match status" value="1"/>
</dbReference>
<evidence type="ECO:0000256" key="5">
    <source>
        <dbReference type="ARBA" id="ARBA00022884"/>
    </source>
</evidence>
<dbReference type="InterPro" id="IPR005747">
    <property type="entry name" value="MutS2"/>
</dbReference>
<dbReference type="PANTHER" id="PTHR48466">
    <property type="entry name" value="OS10G0509000 PROTEIN-RELATED"/>
    <property type="match status" value="1"/>
</dbReference>
<comment type="similarity">
    <text evidence="7">Belongs to the DNA mismatch repair MutS family. MutS2 subfamily.</text>
</comment>
<dbReference type="PROSITE" id="PS50828">
    <property type="entry name" value="SMR"/>
    <property type="match status" value="1"/>
</dbReference>
<evidence type="ECO:0000256" key="6">
    <source>
        <dbReference type="ARBA" id="ARBA00023125"/>
    </source>
</evidence>
<protein>
    <recommendedName>
        <fullName evidence="7">Endonuclease MutS2</fullName>
        <ecNumber evidence="7">3.1.-.-</ecNumber>
    </recommendedName>
    <alternativeName>
        <fullName evidence="7">Ribosome-associated protein quality control-upstream factor</fullName>
        <shortName evidence="7">RQC-upstream factor</shortName>
        <shortName evidence="7">RqcU</shortName>
        <ecNumber evidence="7">3.6.4.-</ecNumber>
    </alternativeName>
</protein>
<dbReference type="GO" id="GO:0045910">
    <property type="term" value="P:negative regulation of DNA recombination"/>
    <property type="evidence" value="ECO:0007669"/>
    <property type="project" value="InterPro"/>
</dbReference>
<comment type="function">
    <text evidence="7">Acts as a ribosome collision sensor, splitting the ribosome into its 2 subunits. Detects stalled/collided 70S ribosomes which it binds and splits by an ATP-hydrolysis driven conformational change. Acts upstream of the ribosome quality control system (RQC), a ribosome-associated complex that mediates the extraction of incompletely synthesized nascent chains from stalled ribosomes and their subsequent degradation. Probably generates substrates for RQC.</text>
</comment>
<gene>
    <name evidence="7" type="primary">mutS2</name>
    <name evidence="7" type="synonym">rqcU</name>
    <name evidence="10" type="ORF">H9894_02340</name>
</gene>